<comment type="caution">
    <text evidence="4">The sequence shown here is derived from an EMBL/GenBank/DDBJ whole genome shotgun (WGS) entry which is preliminary data.</text>
</comment>
<organism evidence="4 5">
    <name type="scientific">Sphaerotilus uruguayifluvii</name>
    <dbReference type="NCBI Taxonomy" id="2735897"/>
    <lineage>
        <taxon>Bacteria</taxon>
        <taxon>Pseudomonadati</taxon>
        <taxon>Pseudomonadota</taxon>
        <taxon>Betaproteobacteria</taxon>
        <taxon>Burkholderiales</taxon>
        <taxon>Sphaerotilaceae</taxon>
        <taxon>Sphaerotilus</taxon>
    </lineage>
</organism>
<dbReference type="Proteomes" id="UP001516061">
    <property type="component" value="Unassembled WGS sequence"/>
</dbReference>
<feature type="domain" description="Response regulatory" evidence="3">
    <location>
        <begin position="3"/>
        <end position="118"/>
    </location>
</feature>
<evidence type="ECO:0000256" key="1">
    <source>
        <dbReference type="ARBA" id="ARBA00022553"/>
    </source>
</evidence>
<feature type="modified residue" description="4-aspartylphosphate" evidence="2">
    <location>
        <position position="53"/>
    </location>
</feature>
<dbReference type="InterPro" id="IPR050595">
    <property type="entry name" value="Bact_response_regulator"/>
</dbReference>
<dbReference type="SUPFAM" id="SSF52172">
    <property type="entry name" value="CheY-like"/>
    <property type="match status" value="1"/>
</dbReference>
<dbReference type="RefSeq" id="WP_173803871.1">
    <property type="nucleotide sequence ID" value="NZ_JABSNM010000002.1"/>
</dbReference>
<reference evidence="4 5" key="1">
    <citation type="submission" date="2020-05" db="EMBL/GenBank/DDBJ databases">
        <title>Genomic Encyclopedia of Type Strains, Phase IV (KMG-V): Genome sequencing to study the core and pangenomes of soil and plant-associated prokaryotes.</title>
        <authorList>
            <person name="Whitman W."/>
        </authorList>
    </citation>
    <scope>NUCLEOTIDE SEQUENCE [LARGE SCALE GENOMIC DNA]</scope>
    <source>
        <strain evidence="4 5">C29</strain>
    </source>
</reference>
<gene>
    <name evidence="4" type="ORF">HNQ01_000628</name>
</gene>
<evidence type="ECO:0000256" key="2">
    <source>
        <dbReference type="PROSITE-ProRule" id="PRU00169"/>
    </source>
</evidence>
<protein>
    <submittedName>
        <fullName evidence="4">Two-component system chemotaxis response regulator CheY</fullName>
    </submittedName>
</protein>
<dbReference type="Gene3D" id="3.40.50.2300">
    <property type="match status" value="1"/>
</dbReference>
<name>A0ABX2FY18_9BURK</name>
<dbReference type="PROSITE" id="PS50110">
    <property type="entry name" value="RESPONSE_REGULATORY"/>
    <property type="match status" value="1"/>
</dbReference>
<dbReference type="EMBL" id="JABSNM010000002">
    <property type="protein sequence ID" value="NRT54918.1"/>
    <property type="molecule type" value="Genomic_DNA"/>
</dbReference>
<dbReference type="SMART" id="SM00448">
    <property type="entry name" value="REC"/>
    <property type="match status" value="1"/>
</dbReference>
<dbReference type="InterPro" id="IPR001789">
    <property type="entry name" value="Sig_transdc_resp-reg_receiver"/>
</dbReference>
<dbReference type="Pfam" id="PF00072">
    <property type="entry name" value="Response_reg"/>
    <property type="match status" value="1"/>
</dbReference>
<sequence>MQTILVVEDSVTMRQSLQNTLEMSGYAVVLAPEGQSALARLQSGLKPDLIITDINMPCMDGISFIAEARKLLRFTPILALTTRDQQAKREQAKHIGATGWLIKPVGGSELIRLIRPLLPPKDGGGQAPA</sequence>
<accession>A0ABX2FY18</accession>
<evidence type="ECO:0000259" key="3">
    <source>
        <dbReference type="PROSITE" id="PS50110"/>
    </source>
</evidence>
<keyword evidence="5" id="KW-1185">Reference proteome</keyword>
<dbReference type="PANTHER" id="PTHR44591">
    <property type="entry name" value="STRESS RESPONSE REGULATOR PROTEIN 1"/>
    <property type="match status" value="1"/>
</dbReference>
<dbReference type="PANTHER" id="PTHR44591:SF25">
    <property type="entry name" value="CHEMOTAXIS TWO-COMPONENT RESPONSE REGULATOR"/>
    <property type="match status" value="1"/>
</dbReference>
<evidence type="ECO:0000313" key="4">
    <source>
        <dbReference type="EMBL" id="NRT54918.1"/>
    </source>
</evidence>
<keyword evidence="1 2" id="KW-0597">Phosphoprotein</keyword>
<evidence type="ECO:0000313" key="5">
    <source>
        <dbReference type="Proteomes" id="UP001516061"/>
    </source>
</evidence>
<dbReference type="InterPro" id="IPR011006">
    <property type="entry name" value="CheY-like_superfamily"/>
</dbReference>
<proteinExistence type="predicted"/>